<dbReference type="Proteomes" id="UP000326611">
    <property type="component" value="Unassembled WGS sequence"/>
</dbReference>
<proteinExistence type="predicted"/>
<protein>
    <submittedName>
        <fullName evidence="2">Uncharacterized protein</fullName>
    </submittedName>
</protein>
<reference evidence="2 3" key="1">
    <citation type="submission" date="2019-09" db="EMBL/GenBank/DDBJ databases">
        <authorList>
            <person name="Chandra G."/>
            <person name="Truman W A."/>
        </authorList>
    </citation>
    <scope>NUCLEOTIDE SEQUENCE [LARGE SCALE GENOMIC DNA]</scope>
    <source>
        <strain evidence="2">PS918</strain>
    </source>
</reference>
<evidence type="ECO:0000313" key="3">
    <source>
        <dbReference type="Proteomes" id="UP000326611"/>
    </source>
</evidence>
<dbReference type="EMBL" id="CABVIY010000001">
    <property type="protein sequence ID" value="VVP67826.1"/>
    <property type="molecule type" value="Genomic_DNA"/>
</dbReference>
<dbReference type="AlphaFoldDB" id="A0A5E7R0C6"/>
<gene>
    <name evidence="2" type="ORF">PS918_00636</name>
</gene>
<name>A0A5E7R0C6_PSEFL</name>
<accession>A0A5E7R0C6</accession>
<evidence type="ECO:0000313" key="2">
    <source>
        <dbReference type="EMBL" id="VVP67826.1"/>
    </source>
</evidence>
<organism evidence="2 3">
    <name type="scientific">Pseudomonas fluorescens</name>
    <dbReference type="NCBI Taxonomy" id="294"/>
    <lineage>
        <taxon>Bacteria</taxon>
        <taxon>Pseudomonadati</taxon>
        <taxon>Pseudomonadota</taxon>
        <taxon>Gammaproteobacteria</taxon>
        <taxon>Pseudomonadales</taxon>
        <taxon>Pseudomonadaceae</taxon>
        <taxon>Pseudomonas</taxon>
    </lineage>
</organism>
<sequence>MLAMDVNDNAGCPDERGVGTSIASMLAPTGDRVHPPKQGRLGGHTPHSLTLKLNRTDVPCFS</sequence>
<dbReference type="OrthoDB" id="7033205at2"/>
<evidence type="ECO:0000256" key="1">
    <source>
        <dbReference type="SAM" id="MobiDB-lite"/>
    </source>
</evidence>
<feature type="region of interest" description="Disordered" evidence="1">
    <location>
        <begin position="1"/>
        <end position="62"/>
    </location>
</feature>